<keyword evidence="3" id="KW-1185">Reference proteome</keyword>
<proteinExistence type="predicted"/>
<dbReference type="AlphaFoldDB" id="A0A139WXD2"/>
<dbReference type="EMBL" id="ANNX02000047">
    <property type="protein sequence ID" value="KYC37109.1"/>
    <property type="molecule type" value="Genomic_DNA"/>
</dbReference>
<organism evidence="2 3">
    <name type="scientific">Scytonema hofmannii PCC 7110</name>
    <dbReference type="NCBI Taxonomy" id="128403"/>
    <lineage>
        <taxon>Bacteria</taxon>
        <taxon>Bacillati</taxon>
        <taxon>Cyanobacteriota</taxon>
        <taxon>Cyanophyceae</taxon>
        <taxon>Nostocales</taxon>
        <taxon>Scytonemataceae</taxon>
        <taxon>Scytonema</taxon>
    </lineage>
</organism>
<evidence type="ECO:0000256" key="1">
    <source>
        <dbReference type="SAM" id="MobiDB-lite"/>
    </source>
</evidence>
<comment type="caution">
    <text evidence="2">The sequence shown here is derived from an EMBL/GenBank/DDBJ whole genome shotgun (WGS) entry which is preliminary data.</text>
</comment>
<reference evidence="2 3" key="1">
    <citation type="journal article" date="2013" name="Genome Biol. Evol.">
        <title>Genomes of Stigonematalean cyanobacteria (subsection V) and the evolution of oxygenic photosynthesis from prokaryotes to plastids.</title>
        <authorList>
            <person name="Dagan T."/>
            <person name="Roettger M."/>
            <person name="Stucken K."/>
            <person name="Landan G."/>
            <person name="Koch R."/>
            <person name="Major P."/>
            <person name="Gould S.B."/>
            <person name="Goremykin V.V."/>
            <person name="Rippka R."/>
            <person name="Tandeau de Marsac N."/>
            <person name="Gugger M."/>
            <person name="Lockhart P.J."/>
            <person name="Allen J.F."/>
            <person name="Brune I."/>
            <person name="Maus I."/>
            <person name="Puhler A."/>
            <person name="Martin W.F."/>
        </authorList>
    </citation>
    <scope>NUCLEOTIDE SEQUENCE [LARGE SCALE GENOMIC DNA]</scope>
    <source>
        <strain evidence="2 3">PCC 7110</strain>
    </source>
</reference>
<dbReference type="STRING" id="128403.WA1_46610"/>
<evidence type="ECO:0000313" key="2">
    <source>
        <dbReference type="EMBL" id="KYC37109.1"/>
    </source>
</evidence>
<feature type="region of interest" description="Disordered" evidence="1">
    <location>
        <begin position="425"/>
        <end position="475"/>
    </location>
</feature>
<gene>
    <name evidence="2" type="ORF">WA1_46610</name>
</gene>
<dbReference type="RefSeq" id="WP_017744925.1">
    <property type="nucleotide sequence ID" value="NZ_KQ976354.1"/>
</dbReference>
<name>A0A139WXD2_9CYAN</name>
<sequence length="475" mass="54602">MSLILTNTQQWCLDYEAASAKDKHLLMVEALENPIPSKVIEESDLGILLVELVDELGSNNLISDALALMEKVQQQQPELYAQEFQYLDTLQVKYYLFSNQPELLSYCLAQFKNDPISSIDQMMSSLVEYLRFYGATREIVDLCKSTYQPIKNSQEVLPGTEDELASVILIDLMEKVYRQLQQGETVDWDAFGDAAKQYVTEESQLWIAEVRRNLTKEIEVNQQFFADFKTEQKRDDNLRALSLAFSIYMAVQKQVSFITSQRLWGAFFEFLSSRKLPRNQLSYPDQFFTFSEETLDKHIAQLIGGLLSDGQAEAAAVLWGTPYVYDFLLNKQVIGQAVHQQAIAVTNVLKQKMIEFFDKYLWQLDFVHRWLPPDSVSEADFTAEATLFARSIEKVTPLATEPGKGNLESFYNQFKDFDLDITDEEESQFLPNPRPSEPPDIKSEKPPKKRKSPLMQAADLFDRNNSSKGKQKKKR</sequence>
<protein>
    <submittedName>
        <fullName evidence="2">Uncharacterized protein</fullName>
    </submittedName>
</protein>
<evidence type="ECO:0000313" key="3">
    <source>
        <dbReference type="Proteomes" id="UP000076925"/>
    </source>
</evidence>
<accession>A0A139WXD2</accession>
<dbReference type="OrthoDB" id="502283at2"/>
<dbReference type="Proteomes" id="UP000076925">
    <property type="component" value="Unassembled WGS sequence"/>
</dbReference>
<feature type="compositionally biased region" description="Basic and acidic residues" evidence="1">
    <location>
        <begin position="437"/>
        <end position="446"/>
    </location>
</feature>